<dbReference type="AlphaFoldDB" id="A0A642UXD8"/>
<dbReference type="PANTHER" id="PTHR43313:SF1">
    <property type="entry name" value="3BETA-HYDROXYSTEROID DEHYDROGENASE DHS-16"/>
    <property type="match status" value="1"/>
</dbReference>
<gene>
    <name evidence="1" type="ORF">DIURU_000509</name>
</gene>
<reference evidence="1 2" key="1">
    <citation type="submission" date="2019-07" db="EMBL/GenBank/DDBJ databases">
        <title>Genome assembly of two rare yeast pathogens: Diutina rugosa and Trichomonascus ciferrii.</title>
        <authorList>
            <person name="Mixao V."/>
            <person name="Saus E."/>
            <person name="Hansen A."/>
            <person name="Lass-Flor C."/>
            <person name="Gabaldon T."/>
        </authorList>
    </citation>
    <scope>NUCLEOTIDE SEQUENCE [LARGE SCALE GENOMIC DNA]</scope>
    <source>
        <strain evidence="1 2">CBS 613</strain>
    </source>
</reference>
<dbReference type="OMA" id="HDVRRYS"/>
<sequence length="415" mass="46298">MVDPVEYGINTLRGAYQAGSQFLDRSQQQLTEALGRVDWSQPAPATVLVSSRSPGASVWQRIIDSVYQYPFRYGVGLGAMLVVGLGAYRARTATPPKARRRVPKLANGARRDVVLVVGSPTEPLTRLICLDFEKRGFIVYLTLLEANDVRYVESNPITDDMNYLNLFSGQESSQNSTNHLESQIGQFGKLLQQPVTPFPGASSHKLRLVSVVFSPSLHFPLGPVESTAMSTWTRLNTRFVLTCQLLGCGVIQLVRRHEAKVVVLTPTITSSLSMPYHAAETVYTNQTQALFTTLAREMRPLGISVTQVRIGNLHLSQQVQDSRLKISQLVNSELSAWTQEMKQLYGQQFVKSQYRSLPIKATGGKGTRLRDLYAKLFDIIYTPGRAPAVVYCGTGARAYDYITRWFPQAWIDIYL</sequence>
<dbReference type="Proteomes" id="UP000449547">
    <property type="component" value="Unassembled WGS sequence"/>
</dbReference>
<evidence type="ECO:0008006" key="3">
    <source>
        <dbReference type="Google" id="ProtNLM"/>
    </source>
</evidence>
<dbReference type="RefSeq" id="XP_034014692.1">
    <property type="nucleotide sequence ID" value="XM_034158033.1"/>
</dbReference>
<dbReference type="EMBL" id="SWFT01000020">
    <property type="protein sequence ID" value="KAA8907583.1"/>
    <property type="molecule type" value="Genomic_DNA"/>
</dbReference>
<dbReference type="PANTHER" id="PTHR43313">
    <property type="entry name" value="SHORT-CHAIN DEHYDROGENASE/REDUCTASE FAMILY 9C"/>
    <property type="match status" value="1"/>
</dbReference>
<accession>A0A642UXD8</accession>
<proteinExistence type="predicted"/>
<dbReference type="Pfam" id="PF08643">
    <property type="entry name" value="DUF1776"/>
    <property type="match status" value="1"/>
</dbReference>
<dbReference type="InterPro" id="IPR013952">
    <property type="entry name" value="DUF1776_fun"/>
</dbReference>
<keyword evidence="2" id="KW-1185">Reference proteome</keyword>
<protein>
    <recommendedName>
        <fullName evidence="3">DUF1776-domain-containing protein</fullName>
    </recommendedName>
</protein>
<dbReference type="VEuPathDB" id="FungiDB:DIURU_000509"/>
<dbReference type="OrthoDB" id="5308060at2759"/>
<comment type="caution">
    <text evidence="1">The sequence shown here is derived from an EMBL/GenBank/DDBJ whole genome shotgun (WGS) entry which is preliminary data.</text>
</comment>
<evidence type="ECO:0000313" key="2">
    <source>
        <dbReference type="Proteomes" id="UP000449547"/>
    </source>
</evidence>
<dbReference type="GeneID" id="54779162"/>
<name>A0A642UXD8_DIURU</name>
<evidence type="ECO:0000313" key="1">
    <source>
        <dbReference type="EMBL" id="KAA8907583.1"/>
    </source>
</evidence>
<organism evidence="1 2">
    <name type="scientific">Diutina rugosa</name>
    <name type="common">Yeast</name>
    <name type="synonym">Candida rugosa</name>
    <dbReference type="NCBI Taxonomy" id="5481"/>
    <lineage>
        <taxon>Eukaryota</taxon>
        <taxon>Fungi</taxon>
        <taxon>Dikarya</taxon>
        <taxon>Ascomycota</taxon>
        <taxon>Saccharomycotina</taxon>
        <taxon>Pichiomycetes</taxon>
        <taxon>Debaryomycetaceae</taxon>
        <taxon>Diutina</taxon>
    </lineage>
</organism>